<gene>
    <name evidence="3" type="ORF">GCM10007888_17500</name>
    <name evidence="2" type="ORF">MOX02_14640</name>
</gene>
<dbReference type="EMBL" id="BJZU01000021">
    <property type="protein sequence ID" value="GEP03426.1"/>
    <property type="molecule type" value="Genomic_DNA"/>
</dbReference>
<feature type="signal peptide" evidence="1">
    <location>
        <begin position="1"/>
        <end position="19"/>
    </location>
</feature>
<dbReference type="AlphaFoldDB" id="A0A512J0D6"/>
<name>A0A512J0D6_9HYPH</name>
<reference evidence="5" key="2">
    <citation type="journal article" date="2019" name="Int. J. Syst. Evol. Microbiol.">
        <title>The Global Catalogue of Microorganisms (GCM) 10K type strain sequencing project: providing services to taxonomists for standard genome sequencing and annotation.</title>
        <authorList>
            <consortium name="The Broad Institute Genomics Platform"/>
            <consortium name="The Broad Institute Genome Sequencing Center for Infectious Disease"/>
            <person name="Wu L."/>
            <person name="Ma J."/>
        </authorList>
    </citation>
    <scope>NUCLEOTIDE SEQUENCE [LARGE SCALE GENOMIC DNA]</scope>
    <source>
        <strain evidence="5">NBRC 107715</strain>
    </source>
</reference>
<evidence type="ECO:0000256" key="1">
    <source>
        <dbReference type="SAM" id="SignalP"/>
    </source>
</evidence>
<reference evidence="3" key="1">
    <citation type="journal article" date="2014" name="Int. J. Syst. Evol. Microbiol.">
        <title>Complete genome of a new Firmicutes species belonging to the dominant human colonic microbiota ('Ruminococcus bicirculans') reveals two chromosomes and a selective capacity to utilize plant glucans.</title>
        <authorList>
            <consortium name="NISC Comparative Sequencing Program"/>
            <person name="Wegmann U."/>
            <person name="Louis P."/>
            <person name="Goesmann A."/>
            <person name="Henrissat B."/>
            <person name="Duncan S.H."/>
            <person name="Flint H.J."/>
        </authorList>
    </citation>
    <scope>NUCLEOTIDE SEQUENCE</scope>
    <source>
        <strain evidence="3">NBRC 107715</strain>
    </source>
</reference>
<dbReference type="Proteomes" id="UP001156856">
    <property type="component" value="Unassembled WGS sequence"/>
</dbReference>
<organism evidence="2 4">
    <name type="scientific">Methylobacterium oxalidis</name>
    <dbReference type="NCBI Taxonomy" id="944322"/>
    <lineage>
        <taxon>Bacteria</taxon>
        <taxon>Pseudomonadati</taxon>
        <taxon>Pseudomonadota</taxon>
        <taxon>Alphaproteobacteria</taxon>
        <taxon>Hyphomicrobiales</taxon>
        <taxon>Methylobacteriaceae</taxon>
        <taxon>Methylobacterium</taxon>
    </lineage>
</organism>
<feature type="chain" id="PRO_5021781363" evidence="1">
    <location>
        <begin position="20"/>
        <end position="167"/>
    </location>
</feature>
<dbReference type="OrthoDB" id="7572866at2"/>
<evidence type="ECO:0000313" key="3">
    <source>
        <dbReference type="EMBL" id="GLS63369.1"/>
    </source>
</evidence>
<evidence type="ECO:0000313" key="2">
    <source>
        <dbReference type="EMBL" id="GEP03426.1"/>
    </source>
</evidence>
<evidence type="ECO:0000313" key="4">
    <source>
        <dbReference type="Proteomes" id="UP000321960"/>
    </source>
</evidence>
<dbReference type="Proteomes" id="UP000321960">
    <property type="component" value="Unassembled WGS sequence"/>
</dbReference>
<sequence>MRHARLVPFALLGLVPAAAADGFALRDLTAAAAEARTALGRGFQAKAERERLRLICTGCEGDPIVDLQLGRQSDGTEGRVRSGQTTFDKLEALCRARNPTCRLSGLSVAPAVGWLTSYSLGGTAGATATVIRDGDLLTVRVLAATEAVATAHARRLVETLVPRIVGP</sequence>
<comment type="caution">
    <text evidence="2">The sequence shown here is derived from an EMBL/GenBank/DDBJ whole genome shotgun (WGS) entry which is preliminary data.</text>
</comment>
<reference evidence="2 4" key="3">
    <citation type="submission" date="2019-07" db="EMBL/GenBank/DDBJ databases">
        <title>Whole genome shotgun sequence of Methylobacterium oxalidis NBRC 107715.</title>
        <authorList>
            <person name="Hosoyama A."/>
            <person name="Uohara A."/>
            <person name="Ohji S."/>
            <person name="Ichikawa N."/>
        </authorList>
    </citation>
    <scope>NUCLEOTIDE SEQUENCE [LARGE SCALE GENOMIC DNA]</scope>
    <source>
        <strain evidence="2 4">NBRC 107715</strain>
    </source>
</reference>
<keyword evidence="5" id="KW-1185">Reference proteome</keyword>
<dbReference type="EMBL" id="BSPK01000021">
    <property type="protein sequence ID" value="GLS63369.1"/>
    <property type="molecule type" value="Genomic_DNA"/>
</dbReference>
<dbReference type="RefSeq" id="WP_147025140.1">
    <property type="nucleotide sequence ID" value="NZ_BJZU01000021.1"/>
</dbReference>
<accession>A0A512J0D6</accession>
<keyword evidence="1" id="KW-0732">Signal</keyword>
<reference evidence="3" key="4">
    <citation type="submission" date="2023-01" db="EMBL/GenBank/DDBJ databases">
        <title>Draft genome sequence of Methylobacterium oxalidis strain NBRC 107715.</title>
        <authorList>
            <person name="Sun Q."/>
            <person name="Mori K."/>
        </authorList>
    </citation>
    <scope>NUCLEOTIDE SEQUENCE</scope>
    <source>
        <strain evidence="3">NBRC 107715</strain>
    </source>
</reference>
<evidence type="ECO:0000313" key="5">
    <source>
        <dbReference type="Proteomes" id="UP001156856"/>
    </source>
</evidence>
<proteinExistence type="predicted"/>
<protein>
    <submittedName>
        <fullName evidence="2">Uncharacterized protein</fullName>
    </submittedName>
</protein>